<name>A0A1Y6K6N6_9CHLR</name>
<reference evidence="2" key="1">
    <citation type="submission" date="2017-05" db="EMBL/GenBank/DDBJ databases">
        <authorList>
            <person name="Kirkegaard R."/>
            <person name="Mcilroy J S."/>
        </authorList>
    </citation>
    <scope>NUCLEOTIDE SEQUENCE [LARGE SCALE GENOMIC DNA]</scope>
</reference>
<gene>
    <name evidence="1" type="ORF">CFX1CAM_2181</name>
</gene>
<dbReference type="EMBL" id="LT859958">
    <property type="protein sequence ID" value="SMX55246.1"/>
    <property type="molecule type" value="Genomic_DNA"/>
</dbReference>
<dbReference type="AlphaFoldDB" id="A0A1Y6K6N6"/>
<dbReference type="RefSeq" id="WP_087863042.1">
    <property type="nucleotide sequence ID" value="NZ_LT859958.1"/>
</dbReference>
<accession>A0A1Y6K6N6</accession>
<proteinExistence type="predicted"/>
<organism evidence="1 2">
    <name type="scientific">Candidatus Brevifilum fermentans</name>
    <dbReference type="NCBI Taxonomy" id="1986204"/>
    <lineage>
        <taxon>Bacteria</taxon>
        <taxon>Bacillati</taxon>
        <taxon>Chloroflexota</taxon>
        <taxon>Anaerolineae</taxon>
        <taxon>Anaerolineales</taxon>
        <taxon>Anaerolineaceae</taxon>
        <taxon>Candidatus Brevifilum</taxon>
    </lineage>
</organism>
<protein>
    <submittedName>
        <fullName evidence="1">Uncharacterized protein</fullName>
    </submittedName>
</protein>
<dbReference type="Proteomes" id="UP000195514">
    <property type="component" value="Chromosome I"/>
</dbReference>
<evidence type="ECO:0000313" key="1">
    <source>
        <dbReference type="EMBL" id="SMX55246.1"/>
    </source>
</evidence>
<evidence type="ECO:0000313" key="2">
    <source>
        <dbReference type="Proteomes" id="UP000195514"/>
    </source>
</evidence>
<keyword evidence="2" id="KW-1185">Reference proteome</keyword>
<sequence>MKARLVFVYGYKFIKQSRLQHSIPEENDLVQPIETASFLNSFISIVAQGRIPPFGEGINGEIHLNPTGELVVQMCEEMSNDITVMPNIFMGVIELHIGNAP</sequence>
<dbReference type="KEGG" id="abat:CFX1CAM_2181"/>